<protein>
    <submittedName>
        <fullName evidence="1">Uncharacterized protein</fullName>
    </submittedName>
</protein>
<accession>A0ACC1MCT6</accession>
<organism evidence="1 2">
    <name type="scientific">Trametes sanguinea</name>
    <dbReference type="NCBI Taxonomy" id="158606"/>
    <lineage>
        <taxon>Eukaryota</taxon>
        <taxon>Fungi</taxon>
        <taxon>Dikarya</taxon>
        <taxon>Basidiomycota</taxon>
        <taxon>Agaricomycotina</taxon>
        <taxon>Agaricomycetes</taxon>
        <taxon>Polyporales</taxon>
        <taxon>Polyporaceae</taxon>
        <taxon>Trametes</taxon>
    </lineage>
</organism>
<name>A0ACC1MCT6_9APHY</name>
<sequence length="101" mass="10807">MLPALAIRGPNTPAPLLAAEGRESPKPNVRVHGEFGGLREFVETFGIDGGYGWGGISSADVDFPFSFTLARVPLYMDDGRDSSIEDRAGVEKPDWKPDAGS</sequence>
<reference evidence="1" key="1">
    <citation type="submission" date="2022-08" db="EMBL/GenBank/DDBJ databases">
        <title>Genome Sequence of Pycnoporus sanguineus.</title>
        <authorList>
            <person name="Buettner E."/>
        </authorList>
    </citation>
    <scope>NUCLEOTIDE SEQUENCE</scope>
    <source>
        <strain evidence="1">CG-C14</strain>
    </source>
</reference>
<evidence type="ECO:0000313" key="2">
    <source>
        <dbReference type="Proteomes" id="UP001144978"/>
    </source>
</evidence>
<comment type="caution">
    <text evidence="1">The sequence shown here is derived from an EMBL/GenBank/DDBJ whole genome shotgun (WGS) entry which is preliminary data.</text>
</comment>
<proteinExistence type="predicted"/>
<keyword evidence="2" id="KW-1185">Reference proteome</keyword>
<gene>
    <name evidence="1" type="ORF">NUW54_g14401</name>
</gene>
<dbReference type="Proteomes" id="UP001144978">
    <property type="component" value="Unassembled WGS sequence"/>
</dbReference>
<evidence type="ECO:0000313" key="1">
    <source>
        <dbReference type="EMBL" id="KAJ2961149.1"/>
    </source>
</evidence>
<dbReference type="EMBL" id="JANSHE010007402">
    <property type="protein sequence ID" value="KAJ2961149.1"/>
    <property type="molecule type" value="Genomic_DNA"/>
</dbReference>